<comment type="similarity">
    <text evidence="3 6">Belongs to the DHNA family.</text>
</comment>
<reference evidence="8" key="1">
    <citation type="submission" date="2021-11" db="EMBL/GenBank/DDBJ databases">
        <title>Draft genome sequence of Alcaligenes endophyticus type strain CCUG 75668T.</title>
        <authorList>
            <person name="Salva-Serra F."/>
            <person name="Duran R.E."/>
            <person name="Seeger M."/>
            <person name="Moore E.R.B."/>
            <person name="Jaen-Luchoro D."/>
        </authorList>
    </citation>
    <scope>NUCLEOTIDE SEQUENCE</scope>
    <source>
        <strain evidence="8">CCUG 75668</strain>
    </source>
</reference>
<gene>
    <name evidence="8" type="primary">folB</name>
    <name evidence="8" type="ORF">LMS43_13110</name>
</gene>
<organism evidence="8 9">
    <name type="scientific">Alcaligenes endophyticus</name>
    <dbReference type="NCBI Taxonomy" id="1929088"/>
    <lineage>
        <taxon>Bacteria</taxon>
        <taxon>Pseudomonadati</taxon>
        <taxon>Pseudomonadota</taxon>
        <taxon>Betaproteobacteria</taxon>
        <taxon>Burkholderiales</taxon>
        <taxon>Alcaligenaceae</taxon>
        <taxon>Alcaligenes</taxon>
    </lineage>
</organism>
<evidence type="ECO:0000256" key="6">
    <source>
        <dbReference type="RuleBase" id="RU362079"/>
    </source>
</evidence>
<dbReference type="GO" id="GO:0004150">
    <property type="term" value="F:dihydroneopterin aldolase activity"/>
    <property type="evidence" value="ECO:0007669"/>
    <property type="project" value="UniProtKB-EC"/>
</dbReference>
<feature type="domain" description="Dihydroneopterin aldolase/epimerase" evidence="7">
    <location>
        <begin position="6"/>
        <end position="117"/>
    </location>
</feature>
<protein>
    <recommendedName>
        <fullName evidence="6">7,8-dihydroneopterin aldolase</fullName>
        <ecNumber evidence="6">4.1.2.25</ecNumber>
    </recommendedName>
</protein>
<dbReference type="SUPFAM" id="SSF55620">
    <property type="entry name" value="Tetrahydrobiopterin biosynthesis enzymes-like"/>
    <property type="match status" value="1"/>
</dbReference>
<dbReference type="Proteomes" id="UP001168613">
    <property type="component" value="Unassembled WGS sequence"/>
</dbReference>
<sequence length="123" mass="13985">MLTRQIFIKNLVVPAYIGILEHEIAAVQSLHVDAEFDTQFSVLPDDQDITSVLDYRLLREAIIDEITRAHTHLLETLIERLAARIYQDFPTVQRVKIRLSKPAAFDDCDAVGIAIERQRTGNA</sequence>
<dbReference type="NCBIfam" id="TIGR00525">
    <property type="entry name" value="folB"/>
    <property type="match status" value="1"/>
</dbReference>
<keyword evidence="4 6" id="KW-0289">Folate biosynthesis</keyword>
<accession>A0ABT8ELP9</accession>
<dbReference type="EMBL" id="JAJHNU010000004">
    <property type="protein sequence ID" value="MDN4122226.1"/>
    <property type="molecule type" value="Genomic_DNA"/>
</dbReference>
<evidence type="ECO:0000256" key="3">
    <source>
        <dbReference type="ARBA" id="ARBA00005708"/>
    </source>
</evidence>
<comment type="caution">
    <text evidence="8">The sequence shown here is derived from an EMBL/GenBank/DDBJ whole genome shotgun (WGS) entry which is preliminary data.</text>
</comment>
<dbReference type="SMART" id="SM00905">
    <property type="entry name" value="FolB"/>
    <property type="match status" value="1"/>
</dbReference>
<evidence type="ECO:0000256" key="4">
    <source>
        <dbReference type="ARBA" id="ARBA00022909"/>
    </source>
</evidence>
<dbReference type="InterPro" id="IPR006156">
    <property type="entry name" value="Dihydroneopterin_aldolase"/>
</dbReference>
<dbReference type="PANTHER" id="PTHR42844">
    <property type="entry name" value="DIHYDRONEOPTERIN ALDOLASE 1-RELATED"/>
    <property type="match status" value="1"/>
</dbReference>
<evidence type="ECO:0000256" key="2">
    <source>
        <dbReference type="ARBA" id="ARBA00005013"/>
    </source>
</evidence>
<comment type="pathway">
    <text evidence="2 6">Cofactor biosynthesis; tetrahydrofolate biosynthesis; 2-amino-4-hydroxy-6-hydroxymethyl-7,8-dihydropteridine diphosphate from 7,8-dihydroneopterin triphosphate: step 3/4.</text>
</comment>
<evidence type="ECO:0000313" key="9">
    <source>
        <dbReference type="Proteomes" id="UP001168613"/>
    </source>
</evidence>
<comment type="catalytic activity">
    <reaction evidence="1 6">
        <text>7,8-dihydroneopterin = 6-hydroxymethyl-7,8-dihydropterin + glycolaldehyde</text>
        <dbReference type="Rhea" id="RHEA:10540"/>
        <dbReference type="ChEBI" id="CHEBI:17001"/>
        <dbReference type="ChEBI" id="CHEBI:17071"/>
        <dbReference type="ChEBI" id="CHEBI:44841"/>
        <dbReference type="EC" id="4.1.2.25"/>
    </reaction>
</comment>
<dbReference type="Gene3D" id="3.30.1130.10">
    <property type="match status" value="1"/>
</dbReference>
<dbReference type="RefSeq" id="WP_266123546.1">
    <property type="nucleotide sequence ID" value="NZ_JAJHNU010000004.1"/>
</dbReference>
<name>A0ABT8ELP9_9BURK</name>
<dbReference type="InterPro" id="IPR043133">
    <property type="entry name" value="GTP-CH-I_C/QueF"/>
</dbReference>
<proteinExistence type="inferred from homology"/>
<keyword evidence="5 6" id="KW-0456">Lyase</keyword>
<evidence type="ECO:0000256" key="5">
    <source>
        <dbReference type="ARBA" id="ARBA00023239"/>
    </source>
</evidence>
<evidence type="ECO:0000256" key="1">
    <source>
        <dbReference type="ARBA" id="ARBA00001353"/>
    </source>
</evidence>
<evidence type="ECO:0000259" key="7">
    <source>
        <dbReference type="SMART" id="SM00905"/>
    </source>
</evidence>
<dbReference type="InterPro" id="IPR006157">
    <property type="entry name" value="FolB_dom"/>
</dbReference>
<comment type="function">
    <text evidence="6">Catalyzes the conversion of 7,8-dihydroneopterin to 6-hydroxymethyl-7,8-dihydropterin.</text>
</comment>
<dbReference type="PANTHER" id="PTHR42844:SF1">
    <property type="entry name" value="DIHYDRONEOPTERIN ALDOLASE 1-RELATED"/>
    <property type="match status" value="1"/>
</dbReference>
<dbReference type="NCBIfam" id="TIGR00526">
    <property type="entry name" value="folB_dom"/>
    <property type="match status" value="1"/>
</dbReference>
<dbReference type="Pfam" id="PF02152">
    <property type="entry name" value="FolB"/>
    <property type="match status" value="1"/>
</dbReference>
<dbReference type="EC" id="4.1.2.25" evidence="6"/>
<evidence type="ECO:0000313" key="8">
    <source>
        <dbReference type="EMBL" id="MDN4122226.1"/>
    </source>
</evidence>
<keyword evidence="9" id="KW-1185">Reference proteome</keyword>